<dbReference type="Pfam" id="PF00097">
    <property type="entry name" value="zf-C3HC4"/>
    <property type="match status" value="1"/>
</dbReference>
<feature type="domain" description="RING-type" evidence="6">
    <location>
        <begin position="17"/>
        <end position="57"/>
    </location>
</feature>
<dbReference type="Proteomes" id="UP001479290">
    <property type="component" value="Unassembled WGS sequence"/>
</dbReference>
<dbReference type="PROSITE" id="PS00518">
    <property type="entry name" value="ZF_RING_1"/>
    <property type="match status" value="1"/>
</dbReference>
<dbReference type="Pfam" id="PF00536">
    <property type="entry name" value="SAM_1"/>
    <property type="match status" value="1"/>
</dbReference>
<dbReference type="InterPro" id="IPR013083">
    <property type="entry name" value="Znf_RING/FYVE/PHD"/>
</dbReference>
<dbReference type="InterPro" id="IPR018957">
    <property type="entry name" value="Znf_C3HC4_RING-type"/>
</dbReference>
<accession>A0AAW2BA59</accession>
<dbReference type="Gene3D" id="3.30.40.10">
    <property type="entry name" value="Zinc/RING finger domain, C3HC4 (zinc finger)"/>
    <property type="match status" value="1"/>
</dbReference>
<dbReference type="Gene3D" id="1.10.150.50">
    <property type="entry name" value="Transcription Factor, Ets-1"/>
    <property type="match status" value="1"/>
</dbReference>
<evidence type="ECO:0000256" key="4">
    <source>
        <dbReference type="PROSITE-ProRule" id="PRU00175"/>
    </source>
</evidence>
<keyword evidence="2 4" id="KW-0863">Zinc-finger</keyword>
<dbReference type="EMBL" id="JAWDJR010000001">
    <property type="protein sequence ID" value="KAK9981869.1"/>
    <property type="molecule type" value="Genomic_DNA"/>
</dbReference>
<dbReference type="SMART" id="SM00184">
    <property type="entry name" value="RING"/>
    <property type="match status" value="1"/>
</dbReference>
<keyword evidence="9" id="KW-1185">Reference proteome</keyword>
<feature type="domain" description="SAM" evidence="7">
    <location>
        <begin position="171"/>
        <end position="238"/>
    </location>
</feature>
<organism evidence="8 9">
    <name type="scientific">Culter alburnus</name>
    <name type="common">Topmouth culter</name>
    <dbReference type="NCBI Taxonomy" id="194366"/>
    <lineage>
        <taxon>Eukaryota</taxon>
        <taxon>Metazoa</taxon>
        <taxon>Chordata</taxon>
        <taxon>Craniata</taxon>
        <taxon>Vertebrata</taxon>
        <taxon>Euteleostomi</taxon>
        <taxon>Actinopterygii</taxon>
        <taxon>Neopterygii</taxon>
        <taxon>Teleostei</taxon>
        <taxon>Ostariophysi</taxon>
        <taxon>Cypriniformes</taxon>
        <taxon>Xenocyprididae</taxon>
        <taxon>Xenocypridinae</taxon>
        <taxon>Culter</taxon>
    </lineage>
</organism>
<dbReference type="SMART" id="SM00454">
    <property type="entry name" value="SAM"/>
    <property type="match status" value="1"/>
</dbReference>
<dbReference type="AlphaFoldDB" id="A0AAW2BA59"/>
<dbReference type="PANTHER" id="PTHR15898:SF13">
    <property type="entry name" value="BIFUNCTIONAL APOPTOSIS REGULATOR"/>
    <property type="match status" value="1"/>
</dbReference>
<dbReference type="PANTHER" id="PTHR15898">
    <property type="entry name" value="BIFUNCTIONAL APOPTOSIS REGULATOR"/>
    <property type="match status" value="1"/>
</dbReference>
<dbReference type="GO" id="GO:0005634">
    <property type="term" value="C:nucleus"/>
    <property type="evidence" value="ECO:0007669"/>
    <property type="project" value="TreeGrafter"/>
</dbReference>
<feature type="transmembrane region" description="Helical" evidence="5">
    <location>
        <begin position="133"/>
        <end position="154"/>
    </location>
</feature>
<feature type="transmembrane region" description="Helical" evidence="5">
    <location>
        <begin position="313"/>
        <end position="332"/>
    </location>
</feature>
<feature type="transmembrane region" description="Helical" evidence="5">
    <location>
        <begin position="381"/>
        <end position="401"/>
    </location>
</feature>
<name>A0AAW2BA59_CULAL</name>
<dbReference type="SUPFAM" id="SSF57850">
    <property type="entry name" value="RING/U-box"/>
    <property type="match status" value="1"/>
</dbReference>
<keyword evidence="5" id="KW-1133">Transmembrane helix</keyword>
<dbReference type="InterPro" id="IPR001660">
    <property type="entry name" value="SAM"/>
</dbReference>
<dbReference type="GO" id="GO:0043161">
    <property type="term" value="P:proteasome-mediated ubiquitin-dependent protein catabolic process"/>
    <property type="evidence" value="ECO:0007669"/>
    <property type="project" value="TreeGrafter"/>
</dbReference>
<evidence type="ECO:0000256" key="2">
    <source>
        <dbReference type="ARBA" id="ARBA00022771"/>
    </source>
</evidence>
<dbReference type="PROSITE" id="PS50089">
    <property type="entry name" value="ZF_RING_2"/>
    <property type="match status" value="1"/>
</dbReference>
<evidence type="ECO:0000259" key="6">
    <source>
        <dbReference type="PROSITE" id="PS50089"/>
    </source>
</evidence>
<keyword evidence="3" id="KW-0862">Zinc</keyword>
<evidence type="ECO:0000259" key="7">
    <source>
        <dbReference type="PROSITE" id="PS50105"/>
    </source>
</evidence>
<dbReference type="InterPro" id="IPR013761">
    <property type="entry name" value="SAM/pointed_sf"/>
</dbReference>
<evidence type="ECO:0008006" key="10">
    <source>
        <dbReference type="Google" id="ProtNLM"/>
    </source>
</evidence>
<evidence type="ECO:0000313" key="9">
    <source>
        <dbReference type="Proteomes" id="UP001479290"/>
    </source>
</evidence>
<evidence type="ECO:0000256" key="3">
    <source>
        <dbReference type="ARBA" id="ARBA00022833"/>
    </source>
</evidence>
<keyword evidence="1" id="KW-0479">Metal-binding</keyword>
<reference evidence="8 9" key="1">
    <citation type="submission" date="2024-05" db="EMBL/GenBank/DDBJ databases">
        <title>A high-quality chromosomal-level genome assembly of Topmouth culter (Culter alburnus).</title>
        <authorList>
            <person name="Zhao H."/>
        </authorList>
    </citation>
    <scope>NUCLEOTIDE SEQUENCE [LARGE SCALE GENOMIC DNA]</scope>
    <source>
        <strain evidence="8">CATC2023</strain>
        <tissue evidence="8">Muscle</tissue>
    </source>
</reference>
<dbReference type="CDD" id="cd16497">
    <property type="entry name" value="RING-HC_BAR"/>
    <property type="match status" value="1"/>
</dbReference>
<comment type="caution">
    <text evidence="8">The sequence shown here is derived from an EMBL/GenBank/DDBJ whole genome shotgun (WGS) entry which is preliminary data.</text>
</comment>
<protein>
    <recommendedName>
        <fullName evidence="10">Bifunctional apoptosis regulator</fullName>
    </recommendedName>
</protein>
<proteinExistence type="predicted"/>
<evidence type="ECO:0000313" key="8">
    <source>
        <dbReference type="EMBL" id="KAK9981869.1"/>
    </source>
</evidence>
<evidence type="ECO:0000256" key="5">
    <source>
        <dbReference type="SAM" id="Phobius"/>
    </source>
</evidence>
<sequence length="427" mass="49397">MESEDSSTGLSASEFTCHCCYEVLVDPTTLTCGHSFCRHCLATWWASTIRTDCPECQAIWQGFPKVNILLRDAVEKLFAADVSRRKQAVLSDPWLRHVLLAFQQQGETPGVQQRWQGWDAPAVNHVEINLMDLYSGVTAVLSCVVMVLLVYRTFTANSSHEMLLSKPLSRWSASDVTLWVEQLGVWTNHYKEIFHREQINGRSLSALSDEDLSAAPFMIENQSHRRIILEEVHKLRALRVSLNLWQYKDLNPGKTLFLLVGLRSHPRLMLLHLFLFDYGDTFLPFIHTCCPATRDGPADTLDWPGWQQWTEFLLMYFLMPHQLLAAFAEHWLSVHCWTAGVVIVHATLMTVLDVSFYWTLWTRGEMRTLPKKLWLDVSEEMADWFLLVLLWPLVPLFIVNIDFYCQLFIKPFHTAARVKQTLLQTDR</sequence>
<keyword evidence="5" id="KW-0472">Membrane</keyword>
<dbReference type="SUPFAM" id="SSF47769">
    <property type="entry name" value="SAM/Pointed domain"/>
    <property type="match status" value="1"/>
</dbReference>
<dbReference type="InterPro" id="IPR001841">
    <property type="entry name" value="Znf_RING"/>
</dbReference>
<dbReference type="InterPro" id="IPR017907">
    <property type="entry name" value="Znf_RING_CS"/>
</dbReference>
<dbReference type="PROSITE" id="PS50105">
    <property type="entry name" value="SAM_DOMAIN"/>
    <property type="match status" value="1"/>
</dbReference>
<keyword evidence="5" id="KW-0812">Transmembrane</keyword>
<dbReference type="GO" id="GO:0061630">
    <property type="term" value="F:ubiquitin protein ligase activity"/>
    <property type="evidence" value="ECO:0007669"/>
    <property type="project" value="TreeGrafter"/>
</dbReference>
<dbReference type="GO" id="GO:0008270">
    <property type="term" value="F:zinc ion binding"/>
    <property type="evidence" value="ECO:0007669"/>
    <property type="project" value="UniProtKB-KW"/>
</dbReference>
<gene>
    <name evidence="8" type="ORF">ABG768_001393</name>
</gene>
<evidence type="ECO:0000256" key="1">
    <source>
        <dbReference type="ARBA" id="ARBA00022723"/>
    </source>
</evidence>
<feature type="transmembrane region" description="Helical" evidence="5">
    <location>
        <begin position="339"/>
        <end position="361"/>
    </location>
</feature>